<reference evidence="2" key="1">
    <citation type="submission" date="2015-12" db="EMBL/GenBank/DDBJ databases">
        <title>Update maize B73 reference genome by single molecule sequencing technologies.</title>
        <authorList>
            <consortium name="Maize Genome Sequencing Project"/>
            <person name="Ware D."/>
        </authorList>
    </citation>
    <scope>NUCLEOTIDE SEQUENCE</scope>
    <source>
        <tissue evidence="2">Seedling</tissue>
    </source>
</reference>
<sequence>MAAPGVRSGRRSVGTNSMSPSSSAKKPRRGGALWWTWKRRRKAGSEMRRRQRLQMREARVSDEGSGGRRRKISRWRSSLSGKGATSVSSAGEWRASGGAAYRRRRKHALLGWIDEDNSHE</sequence>
<feature type="compositionally biased region" description="Polar residues" evidence="1">
    <location>
        <begin position="75"/>
        <end position="89"/>
    </location>
</feature>
<proteinExistence type="predicted"/>
<name>A0A1D6LF47_MAIZE</name>
<dbReference type="AlphaFoldDB" id="A0A1D6LF47"/>
<evidence type="ECO:0000256" key="1">
    <source>
        <dbReference type="SAM" id="MobiDB-lite"/>
    </source>
</evidence>
<gene>
    <name evidence="2" type="ORF">ZEAMMB73_Zm00001d035247</name>
</gene>
<dbReference type="InParanoid" id="A0A1D6LF47"/>
<evidence type="ECO:0000313" key="2">
    <source>
        <dbReference type="EMBL" id="AQK78566.1"/>
    </source>
</evidence>
<protein>
    <submittedName>
        <fullName evidence="2">Uncharacterized protein</fullName>
    </submittedName>
</protein>
<dbReference type="SMR" id="A0A1D6LF47"/>
<accession>A0A1D6LF47</accession>
<dbReference type="EMBL" id="CM000782">
    <property type="protein sequence ID" value="AQK78566.1"/>
    <property type="molecule type" value="Genomic_DNA"/>
</dbReference>
<dbReference type="EMBL" id="CM000782">
    <property type="protein sequence ID" value="AQK78567.1"/>
    <property type="molecule type" value="Genomic_DNA"/>
</dbReference>
<feature type="compositionally biased region" description="Basic and acidic residues" evidence="1">
    <location>
        <begin position="43"/>
        <end position="66"/>
    </location>
</feature>
<feature type="region of interest" description="Disordered" evidence="1">
    <location>
        <begin position="1"/>
        <end position="100"/>
    </location>
</feature>
<organism evidence="2">
    <name type="scientific">Zea mays</name>
    <name type="common">Maize</name>
    <dbReference type="NCBI Taxonomy" id="4577"/>
    <lineage>
        <taxon>Eukaryota</taxon>
        <taxon>Viridiplantae</taxon>
        <taxon>Streptophyta</taxon>
        <taxon>Embryophyta</taxon>
        <taxon>Tracheophyta</taxon>
        <taxon>Spermatophyta</taxon>
        <taxon>Magnoliopsida</taxon>
        <taxon>Liliopsida</taxon>
        <taxon>Poales</taxon>
        <taxon>Poaceae</taxon>
        <taxon>PACMAD clade</taxon>
        <taxon>Panicoideae</taxon>
        <taxon>Andropogonodae</taxon>
        <taxon>Andropogoneae</taxon>
        <taxon>Tripsacinae</taxon>
        <taxon>Zea</taxon>
    </lineage>
</organism>
<feature type="compositionally biased region" description="Polar residues" evidence="1">
    <location>
        <begin position="13"/>
        <end position="24"/>
    </location>
</feature>